<dbReference type="AlphaFoldDB" id="A0A6N8U4K1"/>
<proteinExistence type="predicted"/>
<protein>
    <submittedName>
        <fullName evidence="1">Uncharacterized protein</fullName>
    </submittedName>
</protein>
<accession>A0A6N8U4K1</accession>
<name>A0A6N8U4K1_9FIRM</name>
<reference evidence="1 2" key="1">
    <citation type="submission" date="2019-12" db="EMBL/GenBank/DDBJ databases">
        <authorList>
            <person name="Yang R."/>
        </authorList>
    </citation>
    <scope>NUCLEOTIDE SEQUENCE [LARGE SCALE GENOMIC DNA]</scope>
    <source>
        <strain evidence="1 2">DONG20-135</strain>
    </source>
</reference>
<organism evidence="1 2">
    <name type="scientific">Copranaerobaculum intestinale</name>
    <dbReference type="NCBI Taxonomy" id="2692629"/>
    <lineage>
        <taxon>Bacteria</taxon>
        <taxon>Bacillati</taxon>
        <taxon>Bacillota</taxon>
        <taxon>Erysipelotrichia</taxon>
        <taxon>Erysipelotrichales</taxon>
        <taxon>Erysipelotrichaceae</taxon>
        <taxon>Copranaerobaculum</taxon>
    </lineage>
</organism>
<evidence type="ECO:0000313" key="1">
    <source>
        <dbReference type="EMBL" id="MXQ73128.1"/>
    </source>
</evidence>
<comment type="caution">
    <text evidence="1">The sequence shown here is derived from an EMBL/GenBank/DDBJ whole genome shotgun (WGS) entry which is preliminary data.</text>
</comment>
<keyword evidence="2" id="KW-1185">Reference proteome</keyword>
<gene>
    <name evidence="1" type="ORF">GSF08_04165</name>
</gene>
<dbReference type="EMBL" id="WUUQ01000001">
    <property type="protein sequence ID" value="MXQ73128.1"/>
    <property type="molecule type" value="Genomic_DNA"/>
</dbReference>
<reference evidence="1 2" key="2">
    <citation type="submission" date="2020-01" db="EMBL/GenBank/DDBJ databases">
        <title>Clostridiaceae sp. nov. isolated from the gut of human by culturomics.</title>
        <authorList>
            <person name="Chang Y."/>
        </authorList>
    </citation>
    <scope>NUCLEOTIDE SEQUENCE [LARGE SCALE GENOMIC DNA]</scope>
    <source>
        <strain evidence="1 2">DONG20-135</strain>
    </source>
</reference>
<dbReference type="RefSeq" id="WP_160624549.1">
    <property type="nucleotide sequence ID" value="NZ_WUUQ01000001.1"/>
</dbReference>
<sequence>MKINDHNFTEFRASVVRFSPVSMEFTQDILFGGNSYYPIMGEKSLKPQQRELVIDFTREEDISNFSAEAQKECVLDLDDGYRYHCYPTTYGKISEEAYGAYTGIYTFYTLKQKPLITENLNDSIMNQGNIETNMIYEITSKQAIDDFYVGDIHVMSLPTDKTLIIDGIDKRIYYQDNPDVSAFDSVMISRFPMLKAGLNEITKSDPSVQVVVKYYPTFM</sequence>
<evidence type="ECO:0000313" key="2">
    <source>
        <dbReference type="Proteomes" id="UP000434036"/>
    </source>
</evidence>
<dbReference type="Proteomes" id="UP000434036">
    <property type="component" value="Unassembled WGS sequence"/>
</dbReference>